<name>A0ABN9Q6J0_9DINO</name>
<evidence type="ECO:0000313" key="3">
    <source>
        <dbReference type="Proteomes" id="UP001189429"/>
    </source>
</evidence>
<keyword evidence="3" id="KW-1185">Reference proteome</keyword>
<proteinExistence type="predicted"/>
<feature type="chain" id="PRO_5046334570" evidence="1">
    <location>
        <begin position="25"/>
        <end position="371"/>
    </location>
</feature>
<accession>A0ABN9Q6J0</accession>
<keyword evidence="1" id="KW-0732">Signal</keyword>
<comment type="caution">
    <text evidence="2">The sequence shown here is derived from an EMBL/GenBank/DDBJ whole genome shotgun (WGS) entry which is preliminary data.</text>
</comment>
<feature type="non-terminal residue" evidence="2">
    <location>
        <position position="371"/>
    </location>
</feature>
<evidence type="ECO:0000256" key="1">
    <source>
        <dbReference type="SAM" id="SignalP"/>
    </source>
</evidence>
<gene>
    <name evidence="2" type="ORF">PCOR1329_LOCUS8302</name>
</gene>
<protein>
    <submittedName>
        <fullName evidence="2">Uncharacterized protein</fullName>
    </submittedName>
</protein>
<dbReference type="EMBL" id="CAUYUJ010002270">
    <property type="protein sequence ID" value="CAK0800016.1"/>
    <property type="molecule type" value="Genomic_DNA"/>
</dbReference>
<evidence type="ECO:0000313" key="2">
    <source>
        <dbReference type="EMBL" id="CAK0800016.1"/>
    </source>
</evidence>
<reference evidence="2" key="1">
    <citation type="submission" date="2023-10" db="EMBL/GenBank/DDBJ databases">
        <authorList>
            <person name="Chen Y."/>
            <person name="Shah S."/>
            <person name="Dougan E. K."/>
            <person name="Thang M."/>
            <person name="Chan C."/>
        </authorList>
    </citation>
    <scope>NUCLEOTIDE SEQUENCE [LARGE SCALE GENOMIC DNA]</scope>
</reference>
<sequence>MPRPAAPRALLALAALRLLAPCSAGGGLRAAGRVALGDAEAALAAELRGGRSEERLRGLEDALRGTFTALPKDADGRLGHLGVRYVLHRLFVQRRGWYVKGLEPGAEAPQEEWVPSFLQSRLEQELAGRGATLRDLAVLSAAIEDLIRQEAAGRLEAVYGMHGLSARARLDKTQAEQVITTFYVAFLTEGDFNVTGSEEVERAKQLFAQEYTGWTESVEWLKGIVATAMESELAPGDEEYSYEVIERVALDIGDNYYKFNDLECQALKAEMKGLESRKAGRVRLPEFYKKALYSHWRFDEKLEYLRTLGAADETEQGNPLVILPNYLTARTNCLEATGIYAVCCRNECEDLMGRLEAEVAAPEATPAELIP</sequence>
<organism evidence="2 3">
    <name type="scientific">Prorocentrum cordatum</name>
    <dbReference type="NCBI Taxonomy" id="2364126"/>
    <lineage>
        <taxon>Eukaryota</taxon>
        <taxon>Sar</taxon>
        <taxon>Alveolata</taxon>
        <taxon>Dinophyceae</taxon>
        <taxon>Prorocentrales</taxon>
        <taxon>Prorocentraceae</taxon>
        <taxon>Prorocentrum</taxon>
    </lineage>
</organism>
<dbReference type="Proteomes" id="UP001189429">
    <property type="component" value="Unassembled WGS sequence"/>
</dbReference>
<feature type="signal peptide" evidence="1">
    <location>
        <begin position="1"/>
        <end position="24"/>
    </location>
</feature>